<dbReference type="EMBL" id="CACRXK020001642">
    <property type="protein sequence ID" value="CAB3990331.1"/>
    <property type="molecule type" value="Genomic_DNA"/>
</dbReference>
<dbReference type="Gene3D" id="2.40.50.140">
    <property type="entry name" value="Nucleic acid-binding proteins"/>
    <property type="match status" value="1"/>
</dbReference>
<accession>A0A6S7H1J3</accession>
<dbReference type="InterPro" id="IPR012340">
    <property type="entry name" value="NA-bd_OB-fold"/>
</dbReference>
<organism evidence="1 2">
    <name type="scientific">Paramuricea clavata</name>
    <name type="common">Red gorgonian</name>
    <name type="synonym">Violescent sea-whip</name>
    <dbReference type="NCBI Taxonomy" id="317549"/>
    <lineage>
        <taxon>Eukaryota</taxon>
        <taxon>Metazoa</taxon>
        <taxon>Cnidaria</taxon>
        <taxon>Anthozoa</taxon>
        <taxon>Octocorallia</taxon>
        <taxon>Malacalcyonacea</taxon>
        <taxon>Plexauridae</taxon>
        <taxon>Paramuricea</taxon>
    </lineage>
</organism>
<sequence length="403" mass="45064">MINKRSKIEDPPENEIDFDIESVKPAGNQYTSAITDIASIVDGSSASIVNVNGRMSFQGFQETILKKNGKTLRKQEAVFTDNSASVRAVLWQSDIEKIQSGSHYTISRAVVKEYEGNKYLTMNRKSEIKESTVTVQLEDQKVLCSVSTSGLISTIQEHIEPSIGRVWRSRLGRSKRWPIRALLQQMTDTFFLEDGKIRLGVTTVGRQSVDTQKQSDYNPENDIYVLSEFLQMNGKGRLLTEEERSYVWMDTHACSDDDRDIVLDKDNFKINIVPDVLQPFNWICFLDAALPVLNVNFYPSIMMLAAPMAIGAPGSGKSTTIELISKLLGCKVESQATVEVIQSLLKKTSIPLCWDDPTYPSNVKAVLSGSFDSKGKRTKGKGKEVPKTNMVLAVNFELDDDLR</sequence>
<dbReference type="Proteomes" id="UP001152795">
    <property type="component" value="Unassembled WGS sequence"/>
</dbReference>
<name>A0A6S7H1J3_PARCT</name>
<dbReference type="AlphaFoldDB" id="A0A6S7H1J3"/>
<comment type="caution">
    <text evidence="1">The sequence shown here is derived from an EMBL/GenBank/DDBJ whole genome shotgun (WGS) entry which is preliminary data.</text>
</comment>
<evidence type="ECO:0000313" key="1">
    <source>
        <dbReference type="EMBL" id="CAB3990331.1"/>
    </source>
</evidence>
<dbReference type="SUPFAM" id="SSF50249">
    <property type="entry name" value="Nucleic acid-binding proteins"/>
    <property type="match status" value="1"/>
</dbReference>
<gene>
    <name evidence="1" type="ORF">PACLA_8A039764</name>
</gene>
<proteinExistence type="predicted"/>
<protein>
    <submittedName>
        <fullName evidence="1">Uncharacterized protein</fullName>
    </submittedName>
</protein>
<evidence type="ECO:0000313" key="2">
    <source>
        <dbReference type="Proteomes" id="UP001152795"/>
    </source>
</evidence>
<keyword evidence="2" id="KW-1185">Reference proteome</keyword>
<reference evidence="1" key="1">
    <citation type="submission" date="2020-04" db="EMBL/GenBank/DDBJ databases">
        <authorList>
            <person name="Alioto T."/>
            <person name="Alioto T."/>
            <person name="Gomez Garrido J."/>
        </authorList>
    </citation>
    <scope>NUCLEOTIDE SEQUENCE</scope>
    <source>
        <strain evidence="1">A484AB</strain>
    </source>
</reference>